<dbReference type="Proteomes" id="UP000037109">
    <property type="component" value="Unassembled WGS sequence"/>
</dbReference>
<dbReference type="PATRIC" id="fig|1459.3.peg.3680"/>
<dbReference type="EMBL" id="LGUF01000007">
    <property type="protein sequence ID" value="KON88295.1"/>
    <property type="molecule type" value="Genomic_DNA"/>
</dbReference>
<name>A0A0M0GEE8_SPOGL</name>
<accession>A0A0M0GEE8</accession>
<protein>
    <submittedName>
        <fullName evidence="1">Uncharacterized protein</fullName>
    </submittedName>
</protein>
<keyword evidence="2" id="KW-1185">Reference proteome</keyword>
<proteinExistence type="predicted"/>
<dbReference type="AlphaFoldDB" id="A0A0M0GEE8"/>
<dbReference type="RefSeq" id="WP_053435671.1">
    <property type="nucleotide sequence ID" value="NZ_LGUF01000007.1"/>
</dbReference>
<sequence>MTTMIAKEDIAPDYKSLQAEWKEKDRELLLVGRQTRWLYWPKLNMCRFANTYLNIIRRSASFII</sequence>
<gene>
    <name evidence="1" type="ORF">AF332_16805</name>
</gene>
<evidence type="ECO:0000313" key="2">
    <source>
        <dbReference type="Proteomes" id="UP000037109"/>
    </source>
</evidence>
<evidence type="ECO:0000313" key="1">
    <source>
        <dbReference type="EMBL" id="KON88295.1"/>
    </source>
</evidence>
<reference evidence="2" key="1">
    <citation type="submission" date="2015-07" db="EMBL/GenBank/DDBJ databases">
        <title>Fjat-10036 dsm4.</title>
        <authorList>
            <person name="Liu B."/>
            <person name="Wang J."/>
            <person name="Zhu Y."/>
            <person name="Liu G."/>
            <person name="Chen Q."/>
            <person name="Chen Z."/>
            <person name="Lan J."/>
            <person name="Che J."/>
            <person name="Ge C."/>
            <person name="Shi H."/>
            <person name="Pan Z."/>
            <person name="Liu X."/>
        </authorList>
    </citation>
    <scope>NUCLEOTIDE SEQUENCE [LARGE SCALE GENOMIC DNA]</scope>
    <source>
        <strain evidence="2">DSM 4</strain>
    </source>
</reference>
<organism evidence="1 2">
    <name type="scientific">Sporosarcina globispora</name>
    <name type="common">Bacillus globisporus</name>
    <dbReference type="NCBI Taxonomy" id="1459"/>
    <lineage>
        <taxon>Bacteria</taxon>
        <taxon>Bacillati</taxon>
        <taxon>Bacillota</taxon>
        <taxon>Bacilli</taxon>
        <taxon>Bacillales</taxon>
        <taxon>Caryophanaceae</taxon>
        <taxon>Sporosarcina</taxon>
    </lineage>
</organism>
<comment type="caution">
    <text evidence="1">The sequence shown here is derived from an EMBL/GenBank/DDBJ whole genome shotgun (WGS) entry which is preliminary data.</text>
</comment>